<evidence type="ECO:0000313" key="3">
    <source>
        <dbReference type="Proteomes" id="UP001281761"/>
    </source>
</evidence>
<evidence type="ECO:0000256" key="1">
    <source>
        <dbReference type="SAM" id="MobiDB-lite"/>
    </source>
</evidence>
<dbReference type="Proteomes" id="UP001281761">
    <property type="component" value="Unassembled WGS sequence"/>
</dbReference>
<reference evidence="2 3" key="1">
    <citation type="journal article" date="2022" name="bioRxiv">
        <title>Genomics of Preaxostyla Flagellates Illuminates Evolutionary Transitions and the Path Towards Mitochondrial Loss.</title>
        <authorList>
            <person name="Novak L.V.F."/>
            <person name="Treitli S.C."/>
            <person name="Pyrih J."/>
            <person name="Halakuc P."/>
            <person name="Pipaliya S.V."/>
            <person name="Vacek V."/>
            <person name="Brzon O."/>
            <person name="Soukal P."/>
            <person name="Eme L."/>
            <person name="Dacks J.B."/>
            <person name="Karnkowska A."/>
            <person name="Elias M."/>
            <person name="Hampl V."/>
        </authorList>
    </citation>
    <scope>NUCLEOTIDE SEQUENCE [LARGE SCALE GENOMIC DNA]</scope>
    <source>
        <strain evidence="2">NAU3</strain>
        <tissue evidence="2">Gut</tissue>
    </source>
</reference>
<accession>A0ABQ9YIR1</accession>
<sequence length="743" mass="84775">MLYEYSSSFSILWDIYQVLLDNEQVLPLHTNDLAFLNKPCFSSAMKEITERCQSILNKPDTLPSQPLNEQDRPSSLVFLEESHLSTTLHDESTLHSTQNSTPSSFGDTHERTFDSEDTHLSTQMPSPPSHSSDIDDDLLSESSISREDKGQKGSLRVLNLIHEIRSRRIDTSETDWDPTPFRDFANFDEPKRVPRDHFDDTIFDMVDQRYIFTFLIHFHTIFEQTGNLNHLSITPAYLTKLTHFILSETGSFGSTAVDHLSLLLSAVPDPSEIVSTVYPLLRNAFHRSNENACSSLLCVVIKELEINRMHSAILACCTDADWIAVFSRRWIRLRFLRHFLENVIWIIERIDHFRLFLSPSLSLIRLFSASNNITSRSENFAQFLIKSDAQDQRSQRYICGVILCHAAQDERIPSSLNDAIINFHLADPSFSTLPLLSFFYLTEHRIQRFLSSFPADIVIEKEISSMLHGFYRPSAYPLLVLCRLFAPRNYLQLLHPFILRGLGSVLQLQMVKISPSQINFLRLIVDLAQYWSSFSDSIQLFITFPSDQIVEFSIAILLRHYEKSPFRTDDGCDIPSSLQIITTLASHSVHTASTPTIGSVTICSVDVADTLFVTAQTQTSSIRLRKSKWNATGIPMDFLTLSVLSVVSEMRFIDDSYLLRVQAVRRERSYRVVFLDLVSHIPAKRNAALVLLSKMCVPANRDKVLELCRFGVVECVMRAVEASPTVLKRFSVMNCVPLKERTL</sequence>
<evidence type="ECO:0000313" key="2">
    <source>
        <dbReference type="EMBL" id="KAK2963546.1"/>
    </source>
</evidence>
<feature type="region of interest" description="Disordered" evidence="1">
    <location>
        <begin position="88"/>
        <end position="137"/>
    </location>
</feature>
<protein>
    <submittedName>
        <fullName evidence="2">Uncharacterized protein</fullName>
    </submittedName>
</protein>
<feature type="compositionally biased region" description="Basic and acidic residues" evidence="1">
    <location>
        <begin position="107"/>
        <end position="119"/>
    </location>
</feature>
<gene>
    <name evidence="2" type="ORF">BLNAU_1589</name>
</gene>
<feature type="compositionally biased region" description="Polar residues" evidence="1">
    <location>
        <begin position="94"/>
        <end position="106"/>
    </location>
</feature>
<comment type="caution">
    <text evidence="2">The sequence shown here is derived from an EMBL/GenBank/DDBJ whole genome shotgun (WGS) entry which is preliminary data.</text>
</comment>
<organism evidence="2 3">
    <name type="scientific">Blattamonas nauphoetae</name>
    <dbReference type="NCBI Taxonomy" id="2049346"/>
    <lineage>
        <taxon>Eukaryota</taxon>
        <taxon>Metamonada</taxon>
        <taxon>Preaxostyla</taxon>
        <taxon>Oxymonadida</taxon>
        <taxon>Blattamonas</taxon>
    </lineage>
</organism>
<dbReference type="EMBL" id="JARBJD010000006">
    <property type="protein sequence ID" value="KAK2963546.1"/>
    <property type="molecule type" value="Genomic_DNA"/>
</dbReference>
<proteinExistence type="predicted"/>
<name>A0ABQ9YIR1_9EUKA</name>
<keyword evidence="3" id="KW-1185">Reference proteome</keyword>